<accession>A0AAX4IUP5</accession>
<evidence type="ECO:0000313" key="1">
    <source>
        <dbReference type="EMBL" id="WQF86994.1"/>
    </source>
</evidence>
<organism evidence="1 2">
    <name type="scientific">Colletotrichum destructivum</name>
    <dbReference type="NCBI Taxonomy" id="34406"/>
    <lineage>
        <taxon>Eukaryota</taxon>
        <taxon>Fungi</taxon>
        <taxon>Dikarya</taxon>
        <taxon>Ascomycota</taxon>
        <taxon>Pezizomycotina</taxon>
        <taxon>Sordariomycetes</taxon>
        <taxon>Hypocreomycetidae</taxon>
        <taxon>Glomerellales</taxon>
        <taxon>Glomerellaceae</taxon>
        <taxon>Colletotrichum</taxon>
        <taxon>Colletotrichum destructivum species complex</taxon>
    </lineage>
</organism>
<proteinExistence type="predicted"/>
<dbReference type="KEGG" id="cdet:87948508"/>
<sequence>MAGIVSFDAVSMQVRQGIAEAAVTDAGGFALDTASKRLWRGKENRPRCHRYKAVDPHDKGIFMFCNSMGPGRLSPTKGLNNPGKVFPKCNVLLPSSTCRCQSRVSLLLCSRE</sequence>
<dbReference type="GeneID" id="87948508"/>
<name>A0AAX4IUP5_9PEZI</name>
<gene>
    <name evidence="1" type="ORF">CDEST_12008</name>
</gene>
<protein>
    <submittedName>
        <fullName evidence="1">Uncharacterized protein</fullName>
    </submittedName>
</protein>
<reference evidence="2" key="1">
    <citation type="journal article" date="2023" name="bioRxiv">
        <title>Complete genome of the Medicago anthracnose fungus, Colletotrichum destructivum, reveals a mini-chromosome-like region within a core chromosome.</title>
        <authorList>
            <person name="Lapalu N."/>
            <person name="Simon A."/>
            <person name="Lu A."/>
            <person name="Plaumann P.-L."/>
            <person name="Amselem J."/>
            <person name="Pigne S."/>
            <person name="Auger A."/>
            <person name="Koch C."/>
            <person name="Dallery J.-F."/>
            <person name="O'Connell R.J."/>
        </authorList>
    </citation>
    <scope>NUCLEOTIDE SEQUENCE [LARGE SCALE GENOMIC DNA]</scope>
    <source>
        <strain evidence="2">CBS 520.97</strain>
    </source>
</reference>
<keyword evidence="2" id="KW-1185">Reference proteome</keyword>
<evidence type="ECO:0000313" key="2">
    <source>
        <dbReference type="Proteomes" id="UP001322277"/>
    </source>
</evidence>
<dbReference type="AlphaFoldDB" id="A0AAX4IUP5"/>
<dbReference type="EMBL" id="CP137312">
    <property type="protein sequence ID" value="WQF86994.1"/>
    <property type="molecule type" value="Genomic_DNA"/>
</dbReference>
<dbReference type="RefSeq" id="XP_062784215.1">
    <property type="nucleotide sequence ID" value="XM_062928164.1"/>
</dbReference>
<dbReference type="Proteomes" id="UP001322277">
    <property type="component" value="Chromosome 8"/>
</dbReference>